<sequence>MEYIDVYDGAKAAQASGGAVVLAHPDVYNSFEVGERLAKAGLIDGVEYHYPRRNPAHIQKHDHLVHAYGLITTGGTDYHGFYTTTPNPIGTCTTSEYALSQLHKLIELKRKERQ</sequence>
<gene>
    <name evidence="1" type="ORF">SDC9_178159</name>
</gene>
<organism evidence="1">
    <name type="scientific">bioreactor metagenome</name>
    <dbReference type="NCBI Taxonomy" id="1076179"/>
    <lineage>
        <taxon>unclassified sequences</taxon>
        <taxon>metagenomes</taxon>
        <taxon>ecological metagenomes</taxon>
    </lineage>
</organism>
<dbReference type="EMBL" id="VSSQ01081903">
    <property type="protein sequence ID" value="MPN30688.1"/>
    <property type="molecule type" value="Genomic_DNA"/>
</dbReference>
<dbReference type="SUPFAM" id="SSF89550">
    <property type="entry name" value="PHP domain-like"/>
    <property type="match status" value="1"/>
</dbReference>
<accession>A0A645GV63</accession>
<dbReference type="Gene3D" id="3.20.20.140">
    <property type="entry name" value="Metal-dependent hydrolases"/>
    <property type="match status" value="1"/>
</dbReference>
<name>A0A645GV63_9ZZZZ</name>
<reference evidence="1" key="1">
    <citation type="submission" date="2019-08" db="EMBL/GenBank/DDBJ databases">
        <authorList>
            <person name="Kucharzyk K."/>
            <person name="Murdoch R.W."/>
            <person name="Higgins S."/>
            <person name="Loffler F."/>
        </authorList>
    </citation>
    <scope>NUCLEOTIDE SEQUENCE</scope>
</reference>
<comment type="caution">
    <text evidence="1">The sequence shown here is derived from an EMBL/GenBank/DDBJ whole genome shotgun (WGS) entry which is preliminary data.</text>
</comment>
<proteinExistence type="predicted"/>
<evidence type="ECO:0000313" key="1">
    <source>
        <dbReference type="EMBL" id="MPN30688.1"/>
    </source>
</evidence>
<dbReference type="InterPro" id="IPR016195">
    <property type="entry name" value="Pol/histidinol_Pase-like"/>
</dbReference>
<dbReference type="AlphaFoldDB" id="A0A645GV63"/>
<protein>
    <submittedName>
        <fullName evidence="1">Uncharacterized protein</fullName>
    </submittedName>
</protein>